<evidence type="ECO:0000313" key="4">
    <source>
        <dbReference type="EMBL" id="KAJ7216403.1"/>
    </source>
</evidence>
<organism evidence="4 5">
    <name type="scientific">Mycena pura</name>
    <dbReference type="NCBI Taxonomy" id="153505"/>
    <lineage>
        <taxon>Eukaryota</taxon>
        <taxon>Fungi</taxon>
        <taxon>Dikarya</taxon>
        <taxon>Basidiomycota</taxon>
        <taxon>Agaricomycotina</taxon>
        <taxon>Agaricomycetes</taxon>
        <taxon>Agaricomycetidae</taxon>
        <taxon>Agaricales</taxon>
        <taxon>Marasmiineae</taxon>
        <taxon>Mycenaceae</taxon>
        <taxon>Mycena</taxon>
    </lineage>
</organism>
<dbReference type="Proteomes" id="UP001219525">
    <property type="component" value="Unassembled WGS sequence"/>
</dbReference>
<dbReference type="EMBL" id="JARJCW010000015">
    <property type="protein sequence ID" value="KAJ7216403.1"/>
    <property type="molecule type" value="Genomic_DNA"/>
</dbReference>
<protein>
    <recommendedName>
        <fullName evidence="3">Microbial-type PARG catalytic domain-containing protein</fullName>
    </recommendedName>
</protein>
<gene>
    <name evidence="4" type="ORF">GGX14DRAFT_391232</name>
</gene>
<evidence type="ECO:0000256" key="2">
    <source>
        <dbReference type="SAM" id="SignalP"/>
    </source>
</evidence>
<dbReference type="PANTHER" id="PTHR35596">
    <property type="entry name" value="DUF2263 DOMAIN-CONTAINING PROTEIN"/>
    <property type="match status" value="1"/>
</dbReference>
<reference evidence="4" key="1">
    <citation type="submission" date="2023-03" db="EMBL/GenBank/DDBJ databases">
        <title>Massive genome expansion in bonnet fungi (Mycena s.s.) driven by repeated elements and novel gene families across ecological guilds.</title>
        <authorList>
            <consortium name="Lawrence Berkeley National Laboratory"/>
            <person name="Harder C.B."/>
            <person name="Miyauchi S."/>
            <person name="Viragh M."/>
            <person name="Kuo A."/>
            <person name="Thoen E."/>
            <person name="Andreopoulos B."/>
            <person name="Lu D."/>
            <person name="Skrede I."/>
            <person name="Drula E."/>
            <person name="Henrissat B."/>
            <person name="Morin E."/>
            <person name="Kohler A."/>
            <person name="Barry K."/>
            <person name="LaButti K."/>
            <person name="Morin E."/>
            <person name="Salamov A."/>
            <person name="Lipzen A."/>
            <person name="Mereny Z."/>
            <person name="Hegedus B."/>
            <person name="Baldrian P."/>
            <person name="Stursova M."/>
            <person name="Weitz H."/>
            <person name="Taylor A."/>
            <person name="Grigoriev I.V."/>
            <person name="Nagy L.G."/>
            <person name="Martin F."/>
            <person name="Kauserud H."/>
        </authorList>
    </citation>
    <scope>NUCLEOTIDE SEQUENCE</scope>
    <source>
        <strain evidence="4">9144</strain>
    </source>
</reference>
<name>A0AAD6VUE8_9AGAR</name>
<feature type="chain" id="PRO_5041953902" description="Microbial-type PARG catalytic domain-containing protein" evidence="2">
    <location>
        <begin position="20"/>
        <end position="698"/>
    </location>
</feature>
<feature type="domain" description="Microbial-type PARG catalytic" evidence="3">
    <location>
        <begin position="399"/>
        <end position="559"/>
    </location>
</feature>
<dbReference type="PANTHER" id="PTHR35596:SF1">
    <property type="entry name" value="MICROBIAL-TYPE PARG CATALYTIC DOMAIN-CONTAINING PROTEIN"/>
    <property type="match status" value="1"/>
</dbReference>
<evidence type="ECO:0000259" key="3">
    <source>
        <dbReference type="Pfam" id="PF10021"/>
    </source>
</evidence>
<proteinExistence type="predicted"/>
<keyword evidence="5" id="KW-1185">Reference proteome</keyword>
<feature type="region of interest" description="Disordered" evidence="1">
    <location>
        <begin position="62"/>
        <end position="85"/>
    </location>
</feature>
<feature type="signal peptide" evidence="2">
    <location>
        <begin position="1"/>
        <end position="19"/>
    </location>
</feature>
<keyword evidence="2" id="KW-0732">Signal</keyword>
<dbReference type="InterPro" id="IPR019261">
    <property type="entry name" value="PARG_cat_microbial"/>
</dbReference>
<dbReference type="NCBIfam" id="TIGR02452">
    <property type="entry name" value="TIGR02452 family protein"/>
    <property type="match status" value="1"/>
</dbReference>
<dbReference type="InterPro" id="IPR012664">
    <property type="entry name" value="CHP02452"/>
</dbReference>
<dbReference type="Pfam" id="PF10021">
    <property type="entry name" value="PARG_cat_microb"/>
    <property type="match status" value="1"/>
</dbReference>
<dbReference type="AlphaFoldDB" id="A0AAD6VUE8"/>
<dbReference type="Gene3D" id="3.40.220.10">
    <property type="entry name" value="Leucine Aminopeptidase, subunit E, domain 1"/>
    <property type="match status" value="1"/>
</dbReference>
<evidence type="ECO:0000313" key="5">
    <source>
        <dbReference type="Proteomes" id="UP001219525"/>
    </source>
</evidence>
<evidence type="ECO:0000256" key="1">
    <source>
        <dbReference type="SAM" id="MobiDB-lite"/>
    </source>
</evidence>
<comment type="caution">
    <text evidence="4">The sequence shown here is derived from an EMBL/GenBank/DDBJ whole genome shotgun (WGS) entry which is preliminary data.</text>
</comment>
<accession>A0AAD6VUE8</accession>
<sequence>MYISSSSLVALVLATTVSAGVLIKRSPVEELAIAQRMSRARSAESLLQRYPATNAERLARGLAPMPPSRRSPTAAHVPRASPLPPISKQCQVKAVDAGTGTSYGLVGAAFSGGAYGDLGQTSASALGVAFSYPADGNPAARFNFATPQGGTVTFPNGTTATYPFIGAVLSGSSTDGTLDSTSSNYAFLTGTTQSPAGSPPFASARNAYSDVTNTPASIESAIWGFDPATQKITVQWVNPDGSTPETHLVYDEEKKPDPHTVFVLVGSVAAYNARLAPGQPALPEIRFACVSDDNRQLLQRPLHSWIEHADRLLPGHHAGLDFCYCAKIGRGISAREHVRSADLGRVLLPPPMYSQVCQAVRWSRQRSQTLPPPTMTSHRRLERQPSFVKRPREELQEIARDTLAAVSRGSYITDFGAESHAIPDLSTVPDSATYFPPDSFADWAQPSQRDAQPVRPTAIVLCKASTLEGVRFCLSPRAGDAPAAASRPAVLNFASATSPGGGFLWGARAQEETLARSSNLYSALSSDAAAPFYAAHSASDDARYSHAMVLVRGVRFARDDAGAWVPPADADVLTSAAVNVRALRAALQRRGALARGEEQALPADAAADVAAAMRERMARILCALHRARAEALVLGSFGTGAFGNDVALVAQMWAELLVGERAPFRDVFRRVVFAIIDRGTWSEFREVFRRMKVDFQEA</sequence>
<dbReference type="InterPro" id="IPR043472">
    <property type="entry name" value="Macro_dom-like"/>
</dbReference>
<feature type="region of interest" description="Disordered" evidence="1">
    <location>
        <begin position="367"/>
        <end position="388"/>
    </location>
</feature>